<feature type="domain" description="DUF7029" evidence="3">
    <location>
        <begin position="181"/>
        <end position="270"/>
    </location>
</feature>
<feature type="compositionally biased region" description="Polar residues" evidence="1">
    <location>
        <begin position="289"/>
        <end position="302"/>
    </location>
</feature>
<dbReference type="OrthoDB" id="160645at2759"/>
<feature type="signal peptide" evidence="2">
    <location>
        <begin position="1"/>
        <end position="16"/>
    </location>
</feature>
<feature type="compositionally biased region" description="Basic and acidic residues" evidence="1">
    <location>
        <begin position="275"/>
        <end position="288"/>
    </location>
</feature>
<protein>
    <recommendedName>
        <fullName evidence="3">DUF7029 domain-containing protein</fullName>
    </recommendedName>
</protein>
<feature type="chain" id="PRO_5035294182" description="DUF7029 domain-containing protein" evidence="2">
    <location>
        <begin position="17"/>
        <end position="1219"/>
    </location>
</feature>
<feature type="region of interest" description="Disordered" evidence="1">
    <location>
        <begin position="275"/>
        <end position="302"/>
    </location>
</feature>
<organism evidence="4 5">
    <name type="scientific">Alternaria atra</name>
    <dbReference type="NCBI Taxonomy" id="119953"/>
    <lineage>
        <taxon>Eukaryota</taxon>
        <taxon>Fungi</taxon>
        <taxon>Dikarya</taxon>
        <taxon>Ascomycota</taxon>
        <taxon>Pezizomycotina</taxon>
        <taxon>Dothideomycetes</taxon>
        <taxon>Pleosporomycetidae</taxon>
        <taxon>Pleosporales</taxon>
        <taxon>Pleosporineae</taxon>
        <taxon>Pleosporaceae</taxon>
        <taxon>Alternaria</taxon>
        <taxon>Alternaria sect. Ulocladioides</taxon>
    </lineage>
</organism>
<keyword evidence="5" id="KW-1185">Reference proteome</keyword>
<dbReference type="EMBL" id="CAJRGZ010000023">
    <property type="protein sequence ID" value="CAG5178435.1"/>
    <property type="molecule type" value="Genomic_DNA"/>
</dbReference>
<comment type="caution">
    <text evidence="4">The sequence shown here is derived from an EMBL/GenBank/DDBJ whole genome shotgun (WGS) entry which is preliminary data.</text>
</comment>
<evidence type="ECO:0000256" key="2">
    <source>
        <dbReference type="SAM" id="SignalP"/>
    </source>
</evidence>
<evidence type="ECO:0000313" key="5">
    <source>
        <dbReference type="Proteomes" id="UP000676310"/>
    </source>
</evidence>
<feature type="compositionally biased region" description="Polar residues" evidence="1">
    <location>
        <begin position="841"/>
        <end position="850"/>
    </location>
</feature>
<dbReference type="Pfam" id="PF22974">
    <property type="entry name" value="DUF7029"/>
    <property type="match status" value="1"/>
</dbReference>
<dbReference type="AlphaFoldDB" id="A0A8J2ID43"/>
<gene>
    <name evidence="4" type="ORF">ALTATR162_LOCUS8699</name>
</gene>
<dbReference type="RefSeq" id="XP_043172267.1">
    <property type="nucleotide sequence ID" value="XM_043316332.1"/>
</dbReference>
<feature type="region of interest" description="Disordered" evidence="1">
    <location>
        <begin position="840"/>
        <end position="985"/>
    </location>
</feature>
<sequence length="1219" mass="129457">MRFIATTLGLASIASAYAPVSSVSLDQSSNNPLSPASKVPAKVCEVKTYTVYETAHGVQDNGSKATPPALHGNNYDVKYTSLASTPAAAKPTPSTIRGASSHYEARPTGKVAKPFGQNEEYFTYNSGEDVKLQPCSHWSQNTKDPKNLVPKDKTQLYYAEGGRDNAKPTNEFYFGVIDLLFKAPAVVLEHSDYIREAQYSDNQLAVDFTSAFACDFAKESWPKGTIIVSSTAGCRVRSDDDQCYFKVEDTIKSEDGKSIIVKGYPQARDECTEGGEAHWGRYKPEKNGSTKQPNSTVSYSGFPSPTSSYRGFSTPHASSGSSTGSVIPNVLASSGIGSSYSSYLSSLVSTGIMSQGSAHPTASASSELVSSGFWTAGPSDSTLSSGQPSLTSFGSSIFVSSSSEFESWTPAPTSTPMASSILLTNSTDDGNNKFNQDIISDCKAPVDTKYNLPTTCTGKYFDLDLDEFMGYGELSAEDKAFLKDATAGLSSDDIAGLSRRALMHGRHMGRRGLVSWFKKNVVAPVASTINLGKVLVQGGIQLITTGTVSGSIKESYKFALPDGNKADAKQVESPWGPAALIAAYGTESKIKADKGVQRDGYLNIYCVGCGAQGAIELAGRATWAVGKGITQGEIEAWADLKVAMKVGVDAQIKLTREWKKTLFQQGLPQLSFGPIIIGPQVRVEARATLEAGAEGRILAGAEFNWNRAYAKVDMVDPSKSTRQNFDPVGHPTFEAEGSLYVGAELGLPIGMHFGVTVASWSKTIALINEPMIKGIAKAAIKAELADGKITAGFTPTEGCQGIHTNLSWRNKLVCNVLDVKEFELLDSGYKSIKSMCIPLGKQTQQPSTSPGSEEAGNGGEGGSNEDTGNSEGTAGEGAEGLPTGGLPAGELPAAELPTGELSTGELPTGELPTGQETTGEVPSGEANSADNAGQSTGDNNAQGSSEDRGSSSEEASIQVETKRSISIRQTNSTLTPSSSGDLPAGIREITDSVKKATDNVNYTIADVKTVPYDRTDGYEFTKLVAGDYSVMYCSNGNMYVKQVNQSTGLGCDELFAYSEDAVVGDGQGRYFYYHDDAMKAAGVSRLRLGDEESPVLGTSAVAMLAWKAELTGTEYNVDLEGLYTVADYATEAIYWLSFCTYKDGQAPKVFVVADLVAGMAVLESADVKYSITGGDVEKCYPLMAVEDPALKNTWAEWDDSLDNDADGLDFDVEEFGVEP</sequence>
<name>A0A8J2ID43_9PLEO</name>
<dbReference type="Proteomes" id="UP000676310">
    <property type="component" value="Unassembled WGS sequence"/>
</dbReference>
<proteinExistence type="predicted"/>
<feature type="compositionally biased region" description="Polar residues" evidence="1">
    <location>
        <begin position="964"/>
        <end position="980"/>
    </location>
</feature>
<feature type="compositionally biased region" description="Gly residues" evidence="1">
    <location>
        <begin position="874"/>
        <end position="887"/>
    </location>
</feature>
<keyword evidence="2" id="KW-0732">Signal</keyword>
<dbReference type="GeneID" id="67020837"/>
<accession>A0A8J2ID43</accession>
<evidence type="ECO:0000259" key="3">
    <source>
        <dbReference type="Pfam" id="PF22974"/>
    </source>
</evidence>
<evidence type="ECO:0000313" key="4">
    <source>
        <dbReference type="EMBL" id="CAG5178435.1"/>
    </source>
</evidence>
<evidence type="ECO:0000256" key="1">
    <source>
        <dbReference type="SAM" id="MobiDB-lite"/>
    </source>
</evidence>
<reference evidence="4" key="1">
    <citation type="submission" date="2021-05" db="EMBL/GenBank/DDBJ databases">
        <authorList>
            <person name="Stam R."/>
        </authorList>
    </citation>
    <scope>NUCLEOTIDE SEQUENCE</scope>
    <source>
        <strain evidence="4">CS162</strain>
    </source>
</reference>
<feature type="compositionally biased region" description="Polar residues" evidence="1">
    <location>
        <begin position="914"/>
        <end position="943"/>
    </location>
</feature>
<dbReference type="InterPro" id="IPR054293">
    <property type="entry name" value="DUF7029"/>
</dbReference>